<dbReference type="GO" id="GO:0000981">
    <property type="term" value="F:DNA-binding transcription factor activity, RNA polymerase II-specific"/>
    <property type="evidence" value="ECO:0007669"/>
    <property type="project" value="InterPro"/>
</dbReference>
<dbReference type="GO" id="GO:0043565">
    <property type="term" value="F:sequence-specific DNA binding"/>
    <property type="evidence" value="ECO:0007669"/>
    <property type="project" value="TreeGrafter"/>
</dbReference>
<evidence type="ECO:0000256" key="6">
    <source>
        <dbReference type="SAM" id="MobiDB-lite"/>
    </source>
</evidence>
<dbReference type="PANTHER" id="PTHR47540:SF4">
    <property type="entry name" value="TRANSCRIPTION FACTOR RGLT"/>
    <property type="match status" value="1"/>
</dbReference>
<evidence type="ECO:0000256" key="3">
    <source>
        <dbReference type="ARBA" id="ARBA00023125"/>
    </source>
</evidence>
<evidence type="ECO:0000259" key="7">
    <source>
        <dbReference type="PROSITE" id="PS50048"/>
    </source>
</evidence>
<evidence type="ECO:0000313" key="9">
    <source>
        <dbReference type="Proteomes" id="UP000799324"/>
    </source>
</evidence>
<name>A0A6A6TNJ8_9PLEO</name>
<accession>A0A6A6TNJ8</accession>
<dbReference type="Pfam" id="PF00172">
    <property type="entry name" value="Zn_clus"/>
    <property type="match status" value="1"/>
</dbReference>
<comment type="subcellular location">
    <subcellularLocation>
        <location evidence="1">Nucleus</location>
    </subcellularLocation>
</comment>
<dbReference type="PROSITE" id="PS00463">
    <property type="entry name" value="ZN2_CY6_FUNGAL_1"/>
    <property type="match status" value="1"/>
</dbReference>
<feature type="region of interest" description="Disordered" evidence="6">
    <location>
        <begin position="44"/>
        <end position="75"/>
    </location>
</feature>
<feature type="domain" description="Zn(2)-C6 fungal-type" evidence="7">
    <location>
        <begin position="12"/>
        <end position="42"/>
    </location>
</feature>
<dbReference type="PROSITE" id="PS50048">
    <property type="entry name" value="ZN2_CY6_FUNGAL_2"/>
    <property type="match status" value="1"/>
</dbReference>
<evidence type="ECO:0000313" key="8">
    <source>
        <dbReference type="EMBL" id="KAF2661380.1"/>
    </source>
</evidence>
<reference evidence="8" key="1">
    <citation type="journal article" date="2020" name="Stud. Mycol.">
        <title>101 Dothideomycetes genomes: a test case for predicting lifestyles and emergence of pathogens.</title>
        <authorList>
            <person name="Haridas S."/>
            <person name="Albert R."/>
            <person name="Binder M."/>
            <person name="Bloem J."/>
            <person name="Labutti K."/>
            <person name="Salamov A."/>
            <person name="Andreopoulos B."/>
            <person name="Baker S."/>
            <person name="Barry K."/>
            <person name="Bills G."/>
            <person name="Bluhm B."/>
            <person name="Cannon C."/>
            <person name="Castanera R."/>
            <person name="Culley D."/>
            <person name="Daum C."/>
            <person name="Ezra D."/>
            <person name="Gonzalez J."/>
            <person name="Henrissat B."/>
            <person name="Kuo A."/>
            <person name="Liang C."/>
            <person name="Lipzen A."/>
            <person name="Lutzoni F."/>
            <person name="Magnuson J."/>
            <person name="Mondo S."/>
            <person name="Nolan M."/>
            <person name="Ohm R."/>
            <person name="Pangilinan J."/>
            <person name="Park H.-J."/>
            <person name="Ramirez L."/>
            <person name="Alfaro M."/>
            <person name="Sun H."/>
            <person name="Tritt A."/>
            <person name="Yoshinaga Y."/>
            <person name="Zwiers L.-H."/>
            <person name="Turgeon B."/>
            <person name="Goodwin S."/>
            <person name="Spatafora J."/>
            <person name="Crous P."/>
            <person name="Grigoriev I."/>
        </authorList>
    </citation>
    <scope>NUCLEOTIDE SEQUENCE</scope>
    <source>
        <strain evidence="8">CBS 122681</strain>
    </source>
</reference>
<dbReference type="PANTHER" id="PTHR47540">
    <property type="entry name" value="THIAMINE REPRESSIBLE GENES REGULATORY PROTEIN THI5"/>
    <property type="match status" value="1"/>
</dbReference>
<dbReference type="InterPro" id="IPR001138">
    <property type="entry name" value="Zn2Cys6_DnaBD"/>
</dbReference>
<dbReference type="InterPro" id="IPR051711">
    <property type="entry name" value="Stress_Response_Reg"/>
</dbReference>
<dbReference type="Proteomes" id="UP000799324">
    <property type="component" value="Unassembled WGS sequence"/>
</dbReference>
<keyword evidence="5" id="KW-0539">Nucleus</keyword>
<proteinExistence type="predicted"/>
<keyword evidence="2" id="KW-0805">Transcription regulation</keyword>
<evidence type="ECO:0000256" key="1">
    <source>
        <dbReference type="ARBA" id="ARBA00004123"/>
    </source>
</evidence>
<dbReference type="InterPro" id="IPR036864">
    <property type="entry name" value="Zn2-C6_fun-type_DNA-bd_sf"/>
</dbReference>
<keyword evidence="3" id="KW-0238">DNA-binding</keyword>
<keyword evidence="4" id="KW-0804">Transcription</keyword>
<dbReference type="AlphaFoldDB" id="A0A6A6TNJ8"/>
<protein>
    <recommendedName>
        <fullName evidence="7">Zn(2)-C6 fungal-type domain-containing protein</fullName>
    </recommendedName>
</protein>
<gene>
    <name evidence="8" type="ORF">K491DRAFT_587528</name>
</gene>
<evidence type="ECO:0000256" key="4">
    <source>
        <dbReference type="ARBA" id="ARBA00023163"/>
    </source>
</evidence>
<sequence length="383" mass="42293">MAEKLREKLHAACDECRTRKLKCSGHYPHCTRCDKEGIGCVYSPQKQMGRPRKRRREEAPAKEAASTDKVPQPSMIDLDEPAFSQARVFDDFRVLGAAEIADFAATSDAAGIPVTLSDQHIDPSLTSGYMSGITTDIDLAIDSAIDPSLWDAQPIGSERCLSSATTVTPSPCSPEQGTCTCLSTMYLALSALQTLSSFAFPTVVPVMRQAMHAAWCIIHCKQCRRDVFTTIQNVQSTSALLSAIGERFHRILQEIDEETERLEASGEKKPFRVGDNSLANAHLHTGTFDCPMGFDVNLEPREFRKLAKKALKTEVLGGGGNPVPFSSLLDQFEKRQNEWHHGDAHLEEGKKVFGENGTCKPGDAHCVRLVQTVRRIVDNMNWE</sequence>
<dbReference type="EMBL" id="MU004294">
    <property type="protein sequence ID" value="KAF2661380.1"/>
    <property type="molecule type" value="Genomic_DNA"/>
</dbReference>
<dbReference type="Gene3D" id="4.10.240.10">
    <property type="entry name" value="Zn(2)-C6 fungal-type DNA-binding domain"/>
    <property type="match status" value="1"/>
</dbReference>
<dbReference type="SMART" id="SM00066">
    <property type="entry name" value="GAL4"/>
    <property type="match status" value="1"/>
</dbReference>
<dbReference type="GO" id="GO:0005634">
    <property type="term" value="C:nucleus"/>
    <property type="evidence" value="ECO:0007669"/>
    <property type="project" value="UniProtKB-SubCell"/>
</dbReference>
<dbReference type="GO" id="GO:0045944">
    <property type="term" value="P:positive regulation of transcription by RNA polymerase II"/>
    <property type="evidence" value="ECO:0007669"/>
    <property type="project" value="TreeGrafter"/>
</dbReference>
<evidence type="ECO:0000256" key="2">
    <source>
        <dbReference type="ARBA" id="ARBA00023015"/>
    </source>
</evidence>
<organism evidence="8 9">
    <name type="scientific">Lophiostoma macrostomum CBS 122681</name>
    <dbReference type="NCBI Taxonomy" id="1314788"/>
    <lineage>
        <taxon>Eukaryota</taxon>
        <taxon>Fungi</taxon>
        <taxon>Dikarya</taxon>
        <taxon>Ascomycota</taxon>
        <taxon>Pezizomycotina</taxon>
        <taxon>Dothideomycetes</taxon>
        <taxon>Pleosporomycetidae</taxon>
        <taxon>Pleosporales</taxon>
        <taxon>Lophiostomataceae</taxon>
        <taxon>Lophiostoma</taxon>
    </lineage>
</organism>
<dbReference type="CDD" id="cd00067">
    <property type="entry name" value="GAL4"/>
    <property type="match status" value="1"/>
</dbReference>
<keyword evidence="9" id="KW-1185">Reference proteome</keyword>
<dbReference type="OrthoDB" id="4356994at2759"/>
<dbReference type="SUPFAM" id="SSF57701">
    <property type="entry name" value="Zn2/Cys6 DNA-binding domain"/>
    <property type="match status" value="1"/>
</dbReference>
<evidence type="ECO:0000256" key="5">
    <source>
        <dbReference type="ARBA" id="ARBA00023242"/>
    </source>
</evidence>
<dbReference type="GO" id="GO:0008270">
    <property type="term" value="F:zinc ion binding"/>
    <property type="evidence" value="ECO:0007669"/>
    <property type="project" value="InterPro"/>
</dbReference>